<reference evidence="2" key="1">
    <citation type="submission" date="2021-03" db="EMBL/GenBank/DDBJ databases">
        <title>Revisited historic fungal species revealed as producer of novel bioactive compounds through whole genome sequencing and comparative genomics.</title>
        <authorList>
            <person name="Vignolle G.A."/>
            <person name="Hochenegger N."/>
            <person name="Mach R.L."/>
            <person name="Mach-Aigner A.R."/>
            <person name="Javad Rahimi M."/>
            <person name="Salim K.A."/>
            <person name="Chan C.M."/>
            <person name="Lim L.B.L."/>
            <person name="Cai F."/>
            <person name="Druzhinina I.S."/>
            <person name="U'Ren J.M."/>
            <person name="Derntl C."/>
        </authorList>
    </citation>
    <scope>NUCLEOTIDE SEQUENCE</scope>
    <source>
        <strain evidence="2">TUCIM 5799</strain>
    </source>
</reference>
<gene>
    <name evidence="2" type="ORF">JX265_009164</name>
</gene>
<organism evidence="2 3">
    <name type="scientific">Neoarthrinium moseri</name>
    <dbReference type="NCBI Taxonomy" id="1658444"/>
    <lineage>
        <taxon>Eukaryota</taxon>
        <taxon>Fungi</taxon>
        <taxon>Dikarya</taxon>
        <taxon>Ascomycota</taxon>
        <taxon>Pezizomycotina</taxon>
        <taxon>Sordariomycetes</taxon>
        <taxon>Xylariomycetidae</taxon>
        <taxon>Amphisphaeriales</taxon>
        <taxon>Apiosporaceae</taxon>
        <taxon>Neoarthrinium</taxon>
    </lineage>
</organism>
<feature type="domain" description="Peptidase S9 prolyl oligopeptidase catalytic" evidence="1">
    <location>
        <begin position="264"/>
        <end position="322"/>
    </location>
</feature>
<keyword evidence="3" id="KW-1185">Reference proteome</keyword>
<dbReference type="Gene3D" id="1.20.1440.110">
    <property type="entry name" value="acylaminoacyl peptidase"/>
    <property type="match status" value="1"/>
</dbReference>
<evidence type="ECO:0000313" key="3">
    <source>
        <dbReference type="Proteomes" id="UP000829685"/>
    </source>
</evidence>
<dbReference type="AlphaFoldDB" id="A0A9P9WGN4"/>
<dbReference type="EMBL" id="JAFIMR010000027">
    <property type="protein sequence ID" value="KAI1862450.1"/>
    <property type="molecule type" value="Genomic_DNA"/>
</dbReference>
<proteinExistence type="predicted"/>
<dbReference type="GO" id="GO:0008236">
    <property type="term" value="F:serine-type peptidase activity"/>
    <property type="evidence" value="ECO:0007669"/>
    <property type="project" value="InterPro"/>
</dbReference>
<dbReference type="Gene3D" id="3.40.50.1820">
    <property type="entry name" value="alpha/beta hydrolase"/>
    <property type="match status" value="1"/>
</dbReference>
<dbReference type="InterPro" id="IPR001375">
    <property type="entry name" value="Peptidase_S9_cat"/>
</dbReference>
<dbReference type="InterPro" id="IPR050261">
    <property type="entry name" value="FrsA_esterase"/>
</dbReference>
<dbReference type="PANTHER" id="PTHR22946">
    <property type="entry name" value="DIENELACTONE HYDROLASE DOMAIN-CONTAINING PROTEIN-RELATED"/>
    <property type="match status" value="1"/>
</dbReference>
<evidence type="ECO:0000259" key="1">
    <source>
        <dbReference type="Pfam" id="PF00326"/>
    </source>
</evidence>
<accession>A0A9P9WGN4</accession>
<dbReference type="GO" id="GO:0006508">
    <property type="term" value="P:proteolysis"/>
    <property type="evidence" value="ECO:0007669"/>
    <property type="project" value="InterPro"/>
</dbReference>
<name>A0A9P9WGN4_9PEZI</name>
<sequence length="461" mass="50718">MPPPVSGCLLLLDVPKILFRALLSVHGLHFPLEETVVLIGGINAGAAYNGTENSTTTIYPLSADEEFSFILTEILALANGGGTATSEVLRAASQILPGDFESWYNEFNWLGMRIHDLATQAKSATSKREALFRASSYYRFSSFFLTGDSSDPRLYDTFEKSLEDFHEAISLLPIPGELYSVSGPSYHIPGYFFKANAGNATKLPTIVVGSGYDAAQEDSWHALGKEATDRGYNFVTYEGPGQPTVRRKQKAGFIPEWWDVVTPVVDYLSQRDDVDMNNLALIGLSFGGQLAPRAASREHRFKAVFSIDGLVDMQAAVLDKFPDELTTLFKSSNASFFDKVVSSALDQPDTSTLFKWFTSQGLWAFNTTSYYDWLSQLGKFALTQELVNNISAYGWVGKGEDDDLVGGQEDVLARYYNASGRRDATFQLFPMNLGAGLHCQLGAEPYLAQAAFDWLDGIVSI</sequence>
<comment type="caution">
    <text evidence="2">The sequence shown here is derived from an EMBL/GenBank/DDBJ whole genome shotgun (WGS) entry which is preliminary data.</text>
</comment>
<dbReference type="PANTHER" id="PTHR22946:SF12">
    <property type="entry name" value="CONIDIAL PIGMENT BIOSYNTHESIS PROTEIN AYG1 (AFU_ORTHOLOGUE AFUA_2G17550)"/>
    <property type="match status" value="1"/>
</dbReference>
<dbReference type="InterPro" id="IPR029058">
    <property type="entry name" value="AB_hydrolase_fold"/>
</dbReference>
<dbReference type="SUPFAM" id="SSF53474">
    <property type="entry name" value="alpha/beta-Hydrolases"/>
    <property type="match status" value="1"/>
</dbReference>
<dbReference type="Proteomes" id="UP000829685">
    <property type="component" value="Unassembled WGS sequence"/>
</dbReference>
<dbReference type="Pfam" id="PF00326">
    <property type="entry name" value="Peptidase_S9"/>
    <property type="match status" value="1"/>
</dbReference>
<protein>
    <recommendedName>
        <fullName evidence="1">Peptidase S9 prolyl oligopeptidase catalytic domain-containing protein</fullName>
    </recommendedName>
</protein>
<evidence type="ECO:0000313" key="2">
    <source>
        <dbReference type="EMBL" id="KAI1862450.1"/>
    </source>
</evidence>